<dbReference type="CDD" id="cd06582">
    <property type="entry name" value="TM_PBP1_LivH_like"/>
    <property type="match status" value="1"/>
</dbReference>
<dbReference type="GO" id="GO:0015192">
    <property type="term" value="F:L-phenylalanine transmembrane transporter activity"/>
    <property type="evidence" value="ECO:0007669"/>
    <property type="project" value="TreeGrafter"/>
</dbReference>
<dbReference type="GO" id="GO:0042941">
    <property type="term" value="P:D-alanine transmembrane transport"/>
    <property type="evidence" value="ECO:0007669"/>
    <property type="project" value="TreeGrafter"/>
</dbReference>
<evidence type="ECO:0000256" key="4">
    <source>
        <dbReference type="ARBA" id="ARBA00022519"/>
    </source>
</evidence>
<organism evidence="11 12">
    <name type="scientific">Candidatus Segetimicrobium genomatis</name>
    <dbReference type="NCBI Taxonomy" id="2569760"/>
    <lineage>
        <taxon>Bacteria</taxon>
        <taxon>Bacillati</taxon>
        <taxon>Candidatus Sysuimicrobiota</taxon>
        <taxon>Candidatus Sysuimicrobiia</taxon>
        <taxon>Candidatus Sysuimicrobiales</taxon>
        <taxon>Candidatus Segetimicrobiaceae</taxon>
        <taxon>Candidatus Segetimicrobium</taxon>
    </lineage>
</organism>
<dbReference type="Proteomes" id="UP000320048">
    <property type="component" value="Unassembled WGS sequence"/>
</dbReference>
<dbReference type="AlphaFoldDB" id="A0A537J9A0"/>
<evidence type="ECO:0000256" key="8">
    <source>
        <dbReference type="ARBA" id="ARBA00023136"/>
    </source>
</evidence>
<dbReference type="InterPro" id="IPR052157">
    <property type="entry name" value="BCAA_transport_permease"/>
</dbReference>
<dbReference type="GO" id="GO:0005304">
    <property type="term" value="F:L-valine transmembrane transporter activity"/>
    <property type="evidence" value="ECO:0007669"/>
    <property type="project" value="TreeGrafter"/>
</dbReference>
<gene>
    <name evidence="11" type="ORF">E6H04_09160</name>
</gene>
<dbReference type="InterPro" id="IPR001851">
    <property type="entry name" value="ABC_transp_permease"/>
</dbReference>
<evidence type="ECO:0000256" key="3">
    <source>
        <dbReference type="ARBA" id="ARBA00022475"/>
    </source>
</evidence>
<evidence type="ECO:0000256" key="9">
    <source>
        <dbReference type="ARBA" id="ARBA00037998"/>
    </source>
</evidence>
<dbReference type="PANTHER" id="PTHR11795:SF371">
    <property type="entry name" value="HIGH-AFFINITY BRANCHED-CHAIN AMINO ACID TRANSPORT SYSTEM PERMEASE PROTEIN LIVH"/>
    <property type="match status" value="1"/>
</dbReference>
<dbReference type="Pfam" id="PF02653">
    <property type="entry name" value="BPD_transp_2"/>
    <property type="match status" value="1"/>
</dbReference>
<keyword evidence="7 10" id="KW-1133">Transmembrane helix</keyword>
<dbReference type="GO" id="GO:0015190">
    <property type="term" value="F:L-leucine transmembrane transporter activity"/>
    <property type="evidence" value="ECO:0007669"/>
    <property type="project" value="TreeGrafter"/>
</dbReference>
<feature type="transmembrane region" description="Helical" evidence="10">
    <location>
        <begin position="249"/>
        <end position="267"/>
    </location>
</feature>
<keyword evidence="6" id="KW-0029">Amino-acid transport</keyword>
<feature type="transmembrane region" description="Helical" evidence="10">
    <location>
        <begin position="195"/>
        <end position="217"/>
    </location>
</feature>
<evidence type="ECO:0000256" key="6">
    <source>
        <dbReference type="ARBA" id="ARBA00022970"/>
    </source>
</evidence>
<evidence type="ECO:0000256" key="1">
    <source>
        <dbReference type="ARBA" id="ARBA00004651"/>
    </source>
</evidence>
<dbReference type="GO" id="GO:0015808">
    <property type="term" value="P:L-alanine transport"/>
    <property type="evidence" value="ECO:0007669"/>
    <property type="project" value="TreeGrafter"/>
</dbReference>
<name>A0A537J9A0_9BACT</name>
<dbReference type="GO" id="GO:1903806">
    <property type="term" value="P:L-isoleucine import across plasma membrane"/>
    <property type="evidence" value="ECO:0007669"/>
    <property type="project" value="TreeGrafter"/>
</dbReference>
<comment type="subcellular location">
    <subcellularLocation>
        <location evidence="1">Cell membrane</location>
        <topology evidence="1">Multi-pass membrane protein</topology>
    </subcellularLocation>
</comment>
<evidence type="ECO:0000313" key="12">
    <source>
        <dbReference type="Proteomes" id="UP000320048"/>
    </source>
</evidence>
<evidence type="ECO:0000256" key="10">
    <source>
        <dbReference type="SAM" id="Phobius"/>
    </source>
</evidence>
<protein>
    <submittedName>
        <fullName evidence="11">Branched-chain amino acid ABC transporter permease</fullName>
    </submittedName>
</protein>
<feature type="transmembrane region" description="Helical" evidence="10">
    <location>
        <begin position="100"/>
        <end position="122"/>
    </location>
</feature>
<evidence type="ECO:0000256" key="7">
    <source>
        <dbReference type="ARBA" id="ARBA00022989"/>
    </source>
</evidence>
<reference evidence="11 12" key="1">
    <citation type="journal article" date="2019" name="Nat. Microbiol.">
        <title>Mediterranean grassland soil C-N compound turnover is dependent on rainfall and depth, and is mediated by genomically divergent microorganisms.</title>
        <authorList>
            <person name="Diamond S."/>
            <person name="Andeer P.F."/>
            <person name="Li Z."/>
            <person name="Crits-Christoph A."/>
            <person name="Burstein D."/>
            <person name="Anantharaman K."/>
            <person name="Lane K.R."/>
            <person name="Thomas B.C."/>
            <person name="Pan C."/>
            <person name="Northen T.R."/>
            <person name="Banfield J.F."/>
        </authorList>
    </citation>
    <scope>NUCLEOTIDE SEQUENCE [LARGE SCALE GENOMIC DNA]</scope>
    <source>
        <strain evidence="11">NP_7</strain>
    </source>
</reference>
<proteinExistence type="inferred from homology"/>
<feature type="transmembrane region" description="Helical" evidence="10">
    <location>
        <begin position="66"/>
        <end position="88"/>
    </location>
</feature>
<feature type="transmembrane region" description="Helical" evidence="10">
    <location>
        <begin position="42"/>
        <end position="60"/>
    </location>
</feature>
<dbReference type="PANTHER" id="PTHR11795">
    <property type="entry name" value="BRANCHED-CHAIN AMINO ACID TRANSPORT SYSTEM PERMEASE PROTEIN LIVH"/>
    <property type="match status" value="1"/>
</dbReference>
<dbReference type="GO" id="GO:0005886">
    <property type="term" value="C:plasma membrane"/>
    <property type="evidence" value="ECO:0007669"/>
    <property type="project" value="UniProtKB-SubCell"/>
</dbReference>
<feature type="transmembrane region" description="Helical" evidence="10">
    <location>
        <begin position="142"/>
        <end position="166"/>
    </location>
</feature>
<keyword evidence="8 10" id="KW-0472">Membrane</keyword>
<keyword evidence="3" id="KW-1003">Cell membrane</keyword>
<dbReference type="GO" id="GO:0015188">
    <property type="term" value="F:L-isoleucine transmembrane transporter activity"/>
    <property type="evidence" value="ECO:0007669"/>
    <property type="project" value="TreeGrafter"/>
</dbReference>
<feature type="transmembrane region" description="Helical" evidence="10">
    <location>
        <begin position="273"/>
        <end position="291"/>
    </location>
</feature>
<feature type="transmembrane region" description="Helical" evidence="10">
    <location>
        <begin position="15"/>
        <end position="35"/>
    </location>
</feature>
<evidence type="ECO:0000256" key="2">
    <source>
        <dbReference type="ARBA" id="ARBA00022448"/>
    </source>
</evidence>
<keyword evidence="2" id="KW-0813">Transport</keyword>
<feature type="transmembrane region" description="Helical" evidence="10">
    <location>
        <begin position="223"/>
        <end position="242"/>
    </location>
</feature>
<comment type="similarity">
    <text evidence="9">Belongs to the binding-protein-dependent transport system permease family. LivHM subfamily.</text>
</comment>
<evidence type="ECO:0000256" key="5">
    <source>
        <dbReference type="ARBA" id="ARBA00022692"/>
    </source>
</evidence>
<comment type="caution">
    <text evidence="11">The sequence shown here is derived from an EMBL/GenBank/DDBJ whole genome shotgun (WGS) entry which is preliminary data.</text>
</comment>
<keyword evidence="5 10" id="KW-0812">Transmembrane</keyword>
<sequence>MQIALQQLVNGLTVGAFYALIALGYTMVYGIIRLINFAHGDIYAVGAFLGLSVYGLLAFFRVGDPVLATLVALVVSMGCTGLLGVLLYRVAYRPLLRARLSILISAIGGSLTLEYGLFLVYSPSFLVYPHLFGRAGLTAGDIQISWLQILIFASSIVLMAALYLMVHRTKIGMAMRALAINQDAARLMGVDVSRVIALTFFLGSVLAAFAGVLTGLYYSQISFLMGFLIGLKAFTAAVLGGIGNIPGAVLGGFLLGILESLAAGYFSSRWKDVVAFAILIVILVVRPRGLLGERVVERM</sequence>
<dbReference type="EMBL" id="VBAO01000239">
    <property type="protein sequence ID" value="TMI80138.1"/>
    <property type="molecule type" value="Genomic_DNA"/>
</dbReference>
<evidence type="ECO:0000313" key="11">
    <source>
        <dbReference type="EMBL" id="TMI80138.1"/>
    </source>
</evidence>
<keyword evidence="4" id="KW-0997">Cell inner membrane</keyword>
<accession>A0A537J9A0</accession>